<sequence>MATLSFDSAGAQPFTLTLQRWQQNLGDASPAFEAMALHQLAVNARQFNARGTAETGKWAPLSPLYGRWKARVRPGKPLLVFDGDLKKTMTMPGKGIYIIRPTSMTVGTAVPYAKYHQNGTPTMPARKLIGDPRKSDTREFGKILQRHIIGQRVGA</sequence>
<dbReference type="EMBL" id="MT498043">
    <property type="protein sequence ID" value="QKY78961.1"/>
    <property type="molecule type" value="Genomic_DNA"/>
</dbReference>
<proteinExistence type="predicted"/>
<dbReference type="InterPro" id="IPR006522">
    <property type="entry name" value="Phage_virion_morphogenesis"/>
</dbReference>
<dbReference type="Proteomes" id="UP000594363">
    <property type="component" value="Segment"/>
</dbReference>
<accession>A0A7S5WT20</accession>
<protein>
    <recommendedName>
        <fullName evidence="3">Minor tail protein</fullName>
    </recommendedName>
</protein>
<evidence type="ECO:0000313" key="1">
    <source>
        <dbReference type="EMBL" id="QKY78961.1"/>
    </source>
</evidence>
<dbReference type="Pfam" id="PF05069">
    <property type="entry name" value="Phage_tail_S"/>
    <property type="match status" value="1"/>
</dbReference>
<gene>
    <name evidence="1" type="primary">13</name>
    <name evidence="1" type="ORF">Jinkies_13</name>
</gene>
<evidence type="ECO:0000313" key="2">
    <source>
        <dbReference type="Proteomes" id="UP000594363"/>
    </source>
</evidence>
<evidence type="ECO:0008006" key="3">
    <source>
        <dbReference type="Google" id="ProtNLM"/>
    </source>
</evidence>
<reference evidence="1 2" key="1">
    <citation type="submission" date="2020-05" db="EMBL/GenBank/DDBJ databases">
        <authorList>
            <person name="Bohanan V.A."/>
            <person name="Brazelton B.R."/>
            <person name="Coffey L.M."/>
            <person name="Donovan A.R."/>
            <person name="Gales A.C."/>
            <person name="Glasscock A.J."/>
            <person name="Grill M."/>
            <person name="Harper M.C."/>
            <person name="Hollowell C.E."/>
            <person name="Liu T.Y."/>
            <person name="Mansour C."/>
            <person name="McDowell A.D."/>
            <person name="Miller T.E."/>
            <person name="Nash A.G."/>
            <person name="Seo J."/>
            <person name="Sherman Z.A."/>
            <person name="Albert R.M."/>
            <person name="Ayala A."/>
            <person name="Monti D.L."/>
            <person name="Garlena R.A."/>
            <person name="Russell D.A."/>
            <person name="Pope W.H."/>
            <person name="Jacobs-Sera D."/>
            <person name="Hatfull G.F."/>
        </authorList>
    </citation>
    <scope>NUCLEOTIDE SEQUENCE [LARGE SCALE GENOMIC DNA]</scope>
</reference>
<organism evidence="1 2">
    <name type="scientific">Arthrobacter phage Jinkies</name>
    <dbReference type="NCBI Taxonomy" id="2743903"/>
    <lineage>
        <taxon>Viruses</taxon>
        <taxon>Duplodnaviria</taxon>
        <taxon>Heunggongvirae</taxon>
        <taxon>Uroviricota</taxon>
        <taxon>Caudoviricetes</taxon>
        <taxon>Berryhillviridae</taxon>
        <taxon>Jinkiesvirus</taxon>
        <taxon>Jinkiesvirus jinkies</taxon>
    </lineage>
</organism>
<name>A0A7S5WT20_9CAUD</name>
<keyword evidence="2" id="KW-1185">Reference proteome</keyword>